<dbReference type="Proteomes" id="UP000305238">
    <property type="component" value="Unassembled WGS sequence"/>
</dbReference>
<dbReference type="InterPro" id="IPR008271">
    <property type="entry name" value="Ser/Thr_kinase_AS"/>
</dbReference>
<evidence type="ECO:0000313" key="8">
    <source>
        <dbReference type="EMBL" id="TMR37002.1"/>
    </source>
</evidence>
<dbReference type="InterPro" id="IPR019775">
    <property type="entry name" value="WD40_repeat_CS"/>
</dbReference>
<comment type="caution">
    <text evidence="8">The sequence shown here is derived from an EMBL/GenBank/DDBJ whole genome shotgun (WGS) entry which is preliminary data.</text>
</comment>
<evidence type="ECO:0000256" key="4">
    <source>
        <dbReference type="ARBA" id="ARBA00022840"/>
    </source>
</evidence>
<dbReference type="InterPro" id="IPR017441">
    <property type="entry name" value="Protein_kinase_ATP_BS"/>
</dbReference>
<sequence length="661" mass="69912">MTRDVGKVVLGRYRLLEVLGEGGMGAVWRAHDERMRRDVALKQLKLPLSLEAGEREQLVARMEREARSVGMLKHPGVITVHDQFHDDDGLPWIVMELVRGRSLADLLRDSGPLDEAEAARIGAQIAEALAVAHEAGIVHRDIKPANILLEGRRVVVSDFGLAVVPGETTLTATGALLGTPAYLSPEQVNDREATAASDMWSLGATLYAAVEGRPAFSGGTMAALLLAIARGDPAPVQRARRLAPVLHDLLRRDPRQRPTAKAAAAALAALAGQTAAGPAVTRPAPPVPDPAAVPPLPQLSRRTYLVTAGIAALALAVPVGYLATQENGTGRPRKSPPPTAPFLIGQPLAGHSLSVNAVAFSPDGRILASASDDRTVRLWDVATRTPLGAPLTGHEKDVTSLAFSPDGRTLATGSRDTTVRLWDVATRKPIGKPLTEHEDPVRAVAFSPDGELLATADVGTLLLRNASTRKPMGGPLEQRGTFDSIAFSPRGRILAGDAYDVVLWDVSGRKPRARDITGDTNGVLAVAFSPDGKLLAGAGEKKQDDVRLWDVATRTQLPQSFINHTEDVNTVAFSPDGKTLATGSSDQTVQLWDVATGKPHGDRISGDEGTIRSVAFSPDGKTLATAGSDNAVHPVSYTHLTLPTTERAEISVGASSLETVR</sequence>
<evidence type="ECO:0000256" key="6">
    <source>
        <dbReference type="PROSITE-ProRule" id="PRU10141"/>
    </source>
</evidence>
<dbReference type="GO" id="GO:0005524">
    <property type="term" value="F:ATP binding"/>
    <property type="evidence" value="ECO:0007669"/>
    <property type="project" value="UniProtKB-UniRule"/>
</dbReference>
<dbReference type="RefSeq" id="WP_138637887.1">
    <property type="nucleotide sequence ID" value="NZ_VCKZ01000136.1"/>
</dbReference>
<dbReference type="Gene3D" id="2.130.10.10">
    <property type="entry name" value="YVTN repeat-like/Quinoprotein amine dehydrogenase"/>
    <property type="match status" value="2"/>
</dbReference>
<dbReference type="Pfam" id="PF00069">
    <property type="entry name" value="Pkinase"/>
    <property type="match status" value="1"/>
</dbReference>
<feature type="repeat" description="WD" evidence="5">
    <location>
        <begin position="348"/>
        <end position="389"/>
    </location>
</feature>
<feature type="repeat" description="WD" evidence="5">
    <location>
        <begin position="604"/>
        <end position="632"/>
    </location>
</feature>
<gene>
    <name evidence="8" type="ORF">ETD96_19430</name>
</gene>
<evidence type="ECO:0000256" key="3">
    <source>
        <dbReference type="ARBA" id="ARBA00022741"/>
    </source>
</evidence>
<evidence type="ECO:0000256" key="1">
    <source>
        <dbReference type="ARBA" id="ARBA00022574"/>
    </source>
</evidence>
<dbReference type="PROSITE" id="PS50294">
    <property type="entry name" value="WD_REPEATS_REGION"/>
    <property type="match status" value="3"/>
</dbReference>
<evidence type="ECO:0000256" key="5">
    <source>
        <dbReference type="PROSITE-ProRule" id="PRU00221"/>
    </source>
</evidence>
<dbReference type="SUPFAM" id="SSF50978">
    <property type="entry name" value="WD40 repeat-like"/>
    <property type="match status" value="1"/>
</dbReference>
<dbReference type="PROSITE" id="PS50082">
    <property type="entry name" value="WD_REPEATS_2"/>
    <property type="match status" value="4"/>
</dbReference>
<keyword evidence="3 6" id="KW-0547">Nucleotide-binding</keyword>
<evidence type="ECO:0000313" key="9">
    <source>
        <dbReference type="Proteomes" id="UP000305238"/>
    </source>
</evidence>
<feature type="non-terminal residue" evidence="8">
    <location>
        <position position="661"/>
    </location>
</feature>
<dbReference type="PRINTS" id="PR00320">
    <property type="entry name" value="GPROTEINBRPT"/>
</dbReference>
<feature type="repeat" description="WD" evidence="5">
    <location>
        <begin position="391"/>
        <end position="432"/>
    </location>
</feature>
<evidence type="ECO:0000256" key="2">
    <source>
        <dbReference type="ARBA" id="ARBA00022737"/>
    </source>
</evidence>
<dbReference type="AlphaFoldDB" id="A0A5S4GW86"/>
<dbReference type="SMART" id="SM00220">
    <property type="entry name" value="S_TKc"/>
    <property type="match status" value="1"/>
</dbReference>
<dbReference type="SMART" id="SM00320">
    <property type="entry name" value="WD40"/>
    <property type="match status" value="7"/>
</dbReference>
<dbReference type="InterPro" id="IPR020472">
    <property type="entry name" value="WD40_PAC1"/>
</dbReference>
<dbReference type="PROSITE" id="PS00107">
    <property type="entry name" value="PROTEIN_KINASE_ATP"/>
    <property type="match status" value="1"/>
</dbReference>
<dbReference type="InterPro" id="IPR011009">
    <property type="entry name" value="Kinase-like_dom_sf"/>
</dbReference>
<dbReference type="EMBL" id="VCKZ01000136">
    <property type="protein sequence ID" value="TMR37002.1"/>
    <property type="molecule type" value="Genomic_DNA"/>
</dbReference>
<feature type="binding site" evidence="6">
    <location>
        <position position="42"/>
    </location>
    <ligand>
        <name>ATP</name>
        <dbReference type="ChEBI" id="CHEBI:30616"/>
    </ligand>
</feature>
<dbReference type="Gene3D" id="3.30.200.20">
    <property type="entry name" value="Phosphorylase Kinase, domain 1"/>
    <property type="match status" value="1"/>
</dbReference>
<keyword evidence="4 6" id="KW-0067">ATP-binding</keyword>
<keyword evidence="1 5" id="KW-0853">WD repeat</keyword>
<dbReference type="CDD" id="cd14014">
    <property type="entry name" value="STKc_PknB_like"/>
    <property type="match status" value="1"/>
</dbReference>
<dbReference type="InterPro" id="IPR001680">
    <property type="entry name" value="WD40_rpt"/>
</dbReference>
<accession>A0A5S4GW86</accession>
<feature type="domain" description="Protein kinase" evidence="7">
    <location>
        <begin position="13"/>
        <end position="270"/>
    </location>
</feature>
<reference evidence="8 9" key="1">
    <citation type="submission" date="2019-05" db="EMBL/GenBank/DDBJ databases">
        <title>Draft genome sequence of Actinomadura geliboluensis A8036.</title>
        <authorList>
            <person name="Saricaoglu S."/>
            <person name="Isik K."/>
        </authorList>
    </citation>
    <scope>NUCLEOTIDE SEQUENCE [LARGE SCALE GENOMIC DNA]</scope>
    <source>
        <strain evidence="8 9">A8036</strain>
    </source>
</reference>
<dbReference type="CDD" id="cd00200">
    <property type="entry name" value="WD40"/>
    <property type="match status" value="1"/>
</dbReference>
<evidence type="ECO:0000259" key="7">
    <source>
        <dbReference type="PROSITE" id="PS50011"/>
    </source>
</evidence>
<dbReference type="PROSITE" id="PS50011">
    <property type="entry name" value="PROTEIN_KINASE_DOM"/>
    <property type="match status" value="1"/>
</dbReference>
<feature type="repeat" description="WD" evidence="5">
    <location>
        <begin position="561"/>
        <end position="602"/>
    </location>
</feature>
<keyword evidence="9" id="KW-1185">Reference proteome</keyword>
<dbReference type="PROSITE" id="PS00108">
    <property type="entry name" value="PROTEIN_KINASE_ST"/>
    <property type="match status" value="1"/>
</dbReference>
<name>A0A5S4GW86_9ACTN</name>
<organism evidence="8 9">
    <name type="scientific">Actinomadura geliboluensis</name>
    <dbReference type="NCBI Taxonomy" id="882440"/>
    <lineage>
        <taxon>Bacteria</taxon>
        <taxon>Bacillati</taxon>
        <taxon>Actinomycetota</taxon>
        <taxon>Actinomycetes</taxon>
        <taxon>Streptosporangiales</taxon>
        <taxon>Thermomonosporaceae</taxon>
        <taxon>Actinomadura</taxon>
    </lineage>
</organism>
<dbReference type="PROSITE" id="PS00678">
    <property type="entry name" value="WD_REPEATS_1"/>
    <property type="match status" value="3"/>
</dbReference>
<protein>
    <recommendedName>
        <fullName evidence="7">Protein kinase domain-containing protein</fullName>
    </recommendedName>
</protein>
<dbReference type="InterPro" id="IPR036322">
    <property type="entry name" value="WD40_repeat_dom_sf"/>
</dbReference>
<dbReference type="PANTHER" id="PTHR22847:SF637">
    <property type="entry name" value="WD REPEAT DOMAIN 5B"/>
    <property type="match status" value="1"/>
</dbReference>
<dbReference type="Pfam" id="PF00400">
    <property type="entry name" value="WD40"/>
    <property type="match status" value="6"/>
</dbReference>
<dbReference type="PANTHER" id="PTHR22847">
    <property type="entry name" value="WD40 REPEAT PROTEIN"/>
    <property type="match status" value="1"/>
</dbReference>
<proteinExistence type="predicted"/>
<dbReference type="InterPro" id="IPR000719">
    <property type="entry name" value="Prot_kinase_dom"/>
</dbReference>
<dbReference type="Gene3D" id="1.10.510.10">
    <property type="entry name" value="Transferase(Phosphotransferase) domain 1"/>
    <property type="match status" value="1"/>
</dbReference>
<dbReference type="OrthoDB" id="4336591at2"/>
<dbReference type="GO" id="GO:0004672">
    <property type="term" value="F:protein kinase activity"/>
    <property type="evidence" value="ECO:0007669"/>
    <property type="project" value="InterPro"/>
</dbReference>
<dbReference type="SUPFAM" id="SSF56112">
    <property type="entry name" value="Protein kinase-like (PK-like)"/>
    <property type="match status" value="1"/>
</dbReference>
<keyword evidence="2" id="KW-0677">Repeat</keyword>
<dbReference type="InterPro" id="IPR015943">
    <property type="entry name" value="WD40/YVTN_repeat-like_dom_sf"/>
</dbReference>